<proteinExistence type="predicted"/>
<dbReference type="AlphaFoldDB" id="A0A4Y2E3K4"/>
<comment type="caution">
    <text evidence="1">The sequence shown here is derived from an EMBL/GenBank/DDBJ whole genome shotgun (WGS) entry which is preliminary data.</text>
</comment>
<dbReference type="Proteomes" id="UP000499080">
    <property type="component" value="Unassembled WGS sequence"/>
</dbReference>
<protein>
    <submittedName>
        <fullName evidence="1">Uncharacterized protein</fullName>
    </submittedName>
</protein>
<evidence type="ECO:0000313" key="2">
    <source>
        <dbReference type="Proteomes" id="UP000499080"/>
    </source>
</evidence>
<gene>
    <name evidence="1" type="ORF">AVEN_257638_1</name>
</gene>
<sequence>MSGKEDDIPNMNDCNTNKSLAEELREAESVEKESEDFLKRAIEIQNRALQFVDSIPNKNLKQDYKNTIKNNIVELWKVVANNKIDCILEEFDYALRMICERNFRNKRPKTRTDSIWWNPRLEIKRSRCVNCDKDTTSKLFTTDELIEDKLSGANLSDDEAVIIPFFKDAVDPIEKLQSDFFCQNNSEKTFHEL</sequence>
<reference evidence="1 2" key="1">
    <citation type="journal article" date="2019" name="Sci. Rep.">
        <title>Orb-weaving spider Araneus ventricosus genome elucidates the spidroin gene catalogue.</title>
        <authorList>
            <person name="Kono N."/>
            <person name="Nakamura H."/>
            <person name="Ohtoshi R."/>
            <person name="Moran D.A.P."/>
            <person name="Shinohara A."/>
            <person name="Yoshida Y."/>
            <person name="Fujiwara M."/>
            <person name="Mori M."/>
            <person name="Tomita M."/>
            <person name="Arakawa K."/>
        </authorList>
    </citation>
    <scope>NUCLEOTIDE SEQUENCE [LARGE SCALE GENOMIC DNA]</scope>
</reference>
<evidence type="ECO:0000313" key="1">
    <source>
        <dbReference type="EMBL" id="GBM23730.1"/>
    </source>
</evidence>
<organism evidence="1 2">
    <name type="scientific">Araneus ventricosus</name>
    <name type="common">Orbweaver spider</name>
    <name type="synonym">Epeira ventricosa</name>
    <dbReference type="NCBI Taxonomy" id="182803"/>
    <lineage>
        <taxon>Eukaryota</taxon>
        <taxon>Metazoa</taxon>
        <taxon>Ecdysozoa</taxon>
        <taxon>Arthropoda</taxon>
        <taxon>Chelicerata</taxon>
        <taxon>Arachnida</taxon>
        <taxon>Araneae</taxon>
        <taxon>Araneomorphae</taxon>
        <taxon>Entelegynae</taxon>
        <taxon>Araneoidea</taxon>
        <taxon>Araneidae</taxon>
        <taxon>Araneus</taxon>
    </lineage>
</organism>
<dbReference type="EMBL" id="BGPR01000502">
    <property type="protein sequence ID" value="GBM23730.1"/>
    <property type="molecule type" value="Genomic_DNA"/>
</dbReference>
<accession>A0A4Y2E3K4</accession>
<name>A0A4Y2E3K4_ARAVE</name>
<dbReference type="OrthoDB" id="9909311at2759"/>
<keyword evidence="2" id="KW-1185">Reference proteome</keyword>